<evidence type="ECO:0000313" key="1">
    <source>
        <dbReference type="EMBL" id="AZU98743.1"/>
    </source>
</evidence>
<sequence length="74" mass="8423">MDLANVIATRPEGTVVIAVVESEEMYSYFDDAGNIWTQDDEQWESNHGWSPEDSIESLSENDLEVKVIFDIRGE</sequence>
<proteinExistence type="predicted"/>
<dbReference type="EMBL" id="MK278860">
    <property type="protein sequence ID" value="AZU98743.1"/>
    <property type="molecule type" value="Genomic_DNA"/>
</dbReference>
<keyword evidence="2" id="KW-1185">Reference proteome</keyword>
<dbReference type="RefSeq" id="YP_009882127.1">
    <property type="nucleotide sequence ID" value="NC_049445.1"/>
</dbReference>
<reference evidence="1 2" key="1">
    <citation type="submission" date="2018-12" db="EMBL/GenBank/DDBJ databases">
        <title>Successful treatment of antibiotic resistant microbial bone infection with bacteriophages.</title>
        <authorList>
            <person name="Nir-Paz R."/>
            <person name="Gelman D."/>
            <person name="Khouri A."/>
            <person name="Sisson B.M."/>
            <person name="Fackler J."/>
            <person name="Oren S.A."/>
            <person name="Khalifa L."/>
            <person name="Rimon A."/>
            <person name="Glazer S.C."/>
            <person name="Moses A.E."/>
            <person name="Yoram W."/>
            <person name="Schooley R.T."/>
            <person name="Hazan R."/>
        </authorList>
    </citation>
    <scope>NUCLEOTIDE SEQUENCE [LARGE SCALE GENOMIC DNA]</scope>
</reference>
<dbReference type="KEGG" id="vg:55811423"/>
<organism evidence="1 2">
    <name type="scientific">Acinetobacter phage AbTZA1</name>
    <dbReference type="NCBI Taxonomy" id="2500827"/>
    <lineage>
        <taxon>Viruses</taxon>
        <taxon>Duplodnaviria</taxon>
        <taxon>Heunggongvirae</taxon>
        <taxon>Uroviricota</taxon>
        <taxon>Caudoviricetes</taxon>
        <taxon>Pantevenvirales</taxon>
        <taxon>Straboviridae</taxon>
        <taxon>Twarogvirinae</taxon>
        <taxon>Hadassahvirus</taxon>
        <taxon>Hadassahvirus azbtza1</taxon>
    </lineage>
</organism>
<evidence type="ECO:0000313" key="2">
    <source>
        <dbReference type="Proteomes" id="UP000287416"/>
    </source>
</evidence>
<name>A0A3T0IH29_9CAUD</name>
<accession>A0A3T0IH29</accession>
<dbReference type="Proteomes" id="UP000287416">
    <property type="component" value="Segment"/>
</dbReference>
<dbReference type="GeneID" id="55811423"/>
<protein>
    <submittedName>
        <fullName evidence="1">Uncharacterized protein</fullName>
    </submittedName>
</protein>